<dbReference type="PROSITE" id="PS51155">
    <property type="entry name" value="CHIT_BIND_RR_2"/>
    <property type="match status" value="1"/>
</dbReference>
<dbReference type="PANTHER" id="PTHR12236:SF95">
    <property type="entry name" value="CUTICULAR PROTEIN 76BD, ISOFORM C-RELATED"/>
    <property type="match status" value="1"/>
</dbReference>
<dbReference type="Proteomes" id="UP000325440">
    <property type="component" value="Unassembled WGS sequence"/>
</dbReference>
<evidence type="ECO:0000313" key="4">
    <source>
        <dbReference type="EMBL" id="VVC29915.1"/>
    </source>
</evidence>
<dbReference type="AlphaFoldDB" id="A0A5E4MCD4"/>
<dbReference type="EMBL" id="CABPRJ010000501">
    <property type="protein sequence ID" value="VVC29915.1"/>
    <property type="molecule type" value="Genomic_DNA"/>
</dbReference>
<dbReference type="InterPro" id="IPR031311">
    <property type="entry name" value="CHIT_BIND_RR_consensus"/>
</dbReference>
<dbReference type="InterPro" id="IPR000618">
    <property type="entry name" value="Insect_cuticle"/>
</dbReference>
<accession>A0A5E4MCD4</accession>
<keyword evidence="5" id="KW-1185">Reference proteome</keyword>
<dbReference type="GO" id="GO:0005615">
    <property type="term" value="C:extracellular space"/>
    <property type="evidence" value="ECO:0007669"/>
    <property type="project" value="TreeGrafter"/>
</dbReference>
<name>A0A5E4MCD4_9HEMI</name>
<gene>
    <name evidence="4" type="ORF">CINCED_3A000185</name>
</gene>
<dbReference type="GO" id="GO:0031012">
    <property type="term" value="C:extracellular matrix"/>
    <property type="evidence" value="ECO:0007669"/>
    <property type="project" value="TreeGrafter"/>
</dbReference>
<evidence type="ECO:0000256" key="3">
    <source>
        <dbReference type="SAM" id="SignalP"/>
    </source>
</evidence>
<dbReference type="InterPro" id="IPR051217">
    <property type="entry name" value="Insect_Cuticle_Struc_Prot"/>
</dbReference>
<feature type="signal peptide" evidence="3">
    <location>
        <begin position="1"/>
        <end position="17"/>
    </location>
</feature>
<evidence type="ECO:0000256" key="2">
    <source>
        <dbReference type="PROSITE-ProRule" id="PRU00497"/>
    </source>
</evidence>
<dbReference type="PRINTS" id="PR00947">
    <property type="entry name" value="CUTICLE"/>
</dbReference>
<evidence type="ECO:0000256" key="1">
    <source>
        <dbReference type="ARBA" id="ARBA00022460"/>
    </source>
</evidence>
<keyword evidence="1 2" id="KW-0193">Cuticle</keyword>
<protein>
    <submittedName>
        <fullName evidence="4">Insect cuticle protein,Chitin-binding type R&amp;R consensus</fullName>
    </submittedName>
</protein>
<dbReference type="GO" id="GO:0042302">
    <property type="term" value="F:structural constituent of cuticle"/>
    <property type="evidence" value="ECO:0007669"/>
    <property type="project" value="UniProtKB-UniRule"/>
</dbReference>
<dbReference type="Pfam" id="PF00379">
    <property type="entry name" value="Chitin_bind_4"/>
    <property type="match status" value="1"/>
</dbReference>
<organism evidence="4 5">
    <name type="scientific">Cinara cedri</name>
    <dbReference type="NCBI Taxonomy" id="506608"/>
    <lineage>
        <taxon>Eukaryota</taxon>
        <taxon>Metazoa</taxon>
        <taxon>Ecdysozoa</taxon>
        <taxon>Arthropoda</taxon>
        <taxon>Hexapoda</taxon>
        <taxon>Insecta</taxon>
        <taxon>Pterygota</taxon>
        <taxon>Neoptera</taxon>
        <taxon>Paraneoptera</taxon>
        <taxon>Hemiptera</taxon>
        <taxon>Sternorrhyncha</taxon>
        <taxon>Aphidomorpha</taxon>
        <taxon>Aphidoidea</taxon>
        <taxon>Aphididae</taxon>
        <taxon>Lachninae</taxon>
        <taxon>Cinara</taxon>
    </lineage>
</organism>
<dbReference type="OrthoDB" id="6626277at2759"/>
<reference evidence="4 5" key="1">
    <citation type="submission" date="2019-08" db="EMBL/GenBank/DDBJ databases">
        <authorList>
            <person name="Alioto T."/>
            <person name="Alioto T."/>
            <person name="Gomez Garrido J."/>
        </authorList>
    </citation>
    <scope>NUCLEOTIDE SEQUENCE [LARGE SCALE GENOMIC DNA]</scope>
</reference>
<proteinExistence type="predicted"/>
<feature type="chain" id="PRO_5023127092" evidence="3">
    <location>
        <begin position="18"/>
        <end position="183"/>
    </location>
</feature>
<dbReference type="PROSITE" id="PS00233">
    <property type="entry name" value="CHIT_BIND_RR_1"/>
    <property type="match status" value="1"/>
</dbReference>
<sequence>MAAKMIIFAACVATTLAQYAAPAYPAPAYSAPKAYAPEPAYAPAPYSFEYSVNDPATYDIHSQSESSDGNGYVKGTYSLVEPDGSTRVVEYTADDHSGFNAEVKKIEGSGYKASYSTPAPAYKAAPAYKPAYPAPAAYPAPEAAYPAPEAYPAPAYKPSYKPASYAAPSYSAPAYKPAPYKAY</sequence>
<keyword evidence="3" id="KW-0732">Signal</keyword>
<dbReference type="PANTHER" id="PTHR12236">
    <property type="entry name" value="STRUCTURAL CONTITUENT OF CUTICLE"/>
    <property type="match status" value="1"/>
</dbReference>
<evidence type="ECO:0000313" key="5">
    <source>
        <dbReference type="Proteomes" id="UP000325440"/>
    </source>
</evidence>